<name>A0A0F9R2U1_9ZZZZ</name>
<evidence type="ECO:0000256" key="3">
    <source>
        <dbReference type="ARBA" id="ARBA00022490"/>
    </source>
</evidence>
<organism evidence="9">
    <name type="scientific">marine sediment metagenome</name>
    <dbReference type="NCBI Taxonomy" id="412755"/>
    <lineage>
        <taxon>unclassified sequences</taxon>
        <taxon>metagenomes</taxon>
        <taxon>ecological metagenomes</taxon>
    </lineage>
</organism>
<dbReference type="PANTHER" id="PTHR30478:SF0">
    <property type="entry name" value="BETA SLIDING CLAMP"/>
    <property type="match status" value="1"/>
</dbReference>
<evidence type="ECO:0000256" key="2">
    <source>
        <dbReference type="ARBA" id="ARBA00010752"/>
    </source>
</evidence>
<evidence type="ECO:0000256" key="5">
    <source>
        <dbReference type="ARBA" id="ARBA00022695"/>
    </source>
</evidence>
<evidence type="ECO:0000313" key="9">
    <source>
        <dbReference type="EMBL" id="KKN11783.1"/>
    </source>
</evidence>
<dbReference type="GO" id="GO:0003677">
    <property type="term" value="F:DNA binding"/>
    <property type="evidence" value="ECO:0007669"/>
    <property type="project" value="UniProtKB-KW"/>
</dbReference>
<dbReference type="InterPro" id="IPR001001">
    <property type="entry name" value="DNA_polIII_beta"/>
</dbReference>
<comment type="similarity">
    <text evidence="2">Belongs to the beta sliding clamp family.</text>
</comment>
<dbReference type="GO" id="GO:0005737">
    <property type="term" value="C:cytoplasm"/>
    <property type="evidence" value="ECO:0007669"/>
    <property type="project" value="UniProtKB-SubCell"/>
</dbReference>
<proteinExistence type="inferred from homology"/>
<dbReference type="GO" id="GO:0006271">
    <property type="term" value="P:DNA strand elongation involved in DNA replication"/>
    <property type="evidence" value="ECO:0007669"/>
    <property type="project" value="TreeGrafter"/>
</dbReference>
<dbReference type="GO" id="GO:0009360">
    <property type="term" value="C:DNA polymerase III complex"/>
    <property type="evidence" value="ECO:0007669"/>
    <property type="project" value="InterPro"/>
</dbReference>
<comment type="caution">
    <text evidence="9">The sequence shown here is derived from an EMBL/GenBank/DDBJ whole genome shotgun (WGS) entry which is preliminary data.</text>
</comment>
<accession>A0A0F9R2U1</accession>
<keyword evidence="5" id="KW-0548">Nucleotidyltransferase</keyword>
<dbReference type="SUPFAM" id="SSF55979">
    <property type="entry name" value="DNA clamp"/>
    <property type="match status" value="1"/>
</dbReference>
<keyword evidence="8" id="KW-0238">DNA-binding</keyword>
<reference evidence="9" key="1">
    <citation type="journal article" date="2015" name="Nature">
        <title>Complex archaea that bridge the gap between prokaryotes and eukaryotes.</title>
        <authorList>
            <person name="Spang A."/>
            <person name="Saw J.H."/>
            <person name="Jorgensen S.L."/>
            <person name="Zaremba-Niedzwiedzka K."/>
            <person name="Martijn J."/>
            <person name="Lind A.E."/>
            <person name="van Eijk R."/>
            <person name="Schleper C."/>
            <person name="Guy L."/>
            <person name="Ettema T.J."/>
        </authorList>
    </citation>
    <scope>NUCLEOTIDE SEQUENCE</scope>
</reference>
<dbReference type="InterPro" id="IPR046938">
    <property type="entry name" value="DNA_clamp_sf"/>
</dbReference>
<evidence type="ECO:0000256" key="6">
    <source>
        <dbReference type="ARBA" id="ARBA00022705"/>
    </source>
</evidence>
<dbReference type="Gene3D" id="3.10.150.10">
    <property type="entry name" value="DNA Polymerase III, subunit A, domain 2"/>
    <property type="match status" value="1"/>
</dbReference>
<evidence type="ECO:0000256" key="1">
    <source>
        <dbReference type="ARBA" id="ARBA00004496"/>
    </source>
</evidence>
<protein>
    <submittedName>
        <fullName evidence="9">Uncharacterized protein</fullName>
    </submittedName>
</protein>
<dbReference type="GO" id="GO:0003887">
    <property type="term" value="F:DNA-directed DNA polymerase activity"/>
    <property type="evidence" value="ECO:0007669"/>
    <property type="project" value="UniProtKB-KW"/>
</dbReference>
<dbReference type="EMBL" id="LAZR01004100">
    <property type="protein sequence ID" value="KKN11783.1"/>
    <property type="molecule type" value="Genomic_DNA"/>
</dbReference>
<keyword evidence="3" id="KW-0963">Cytoplasm</keyword>
<evidence type="ECO:0000256" key="8">
    <source>
        <dbReference type="ARBA" id="ARBA00023125"/>
    </source>
</evidence>
<keyword evidence="6" id="KW-0235">DNA replication</keyword>
<keyword evidence="7" id="KW-0239">DNA-directed DNA polymerase</keyword>
<dbReference type="PANTHER" id="PTHR30478">
    <property type="entry name" value="DNA POLYMERASE III SUBUNIT BETA"/>
    <property type="match status" value="1"/>
</dbReference>
<keyword evidence="4" id="KW-0808">Transferase</keyword>
<evidence type="ECO:0000256" key="7">
    <source>
        <dbReference type="ARBA" id="ARBA00022932"/>
    </source>
</evidence>
<gene>
    <name evidence="9" type="ORF">LCGC14_1023090</name>
</gene>
<sequence>MTTAKATITLGEARSLLERGRLLAATDERRPVLHTIRLTISEGTVRAMAADGFALMVQRVDAASAEGDGDMLLDIDVVAGLLKTLPRDTKKNRDDEIDVTIDGDRLAFDDYGITIEGIGGQFPDINRLMPRVDSPGGTGADQINIAAKYLERAGKFARLGERLGGEGIVRFNMPESAKQPMVLSVRDSKRSRAVMVIMPMFADAVKLSELIRDILD</sequence>
<evidence type="ECO:0000256" key="4">
    <source>
        <dbReference type="ARBA" id="ARBA00022679"/>
    </source>
</evidence>
<dbReference type="AlphaFoldDB" id="A0A0F9R2U1"/>
<comment type="subcellular location">
    <subcellularLocation>
        <location evidence="1">Cytoplasm</location>
    </subcellularLocation>
</comment>